<dbReference type="InterPro" id="IPR043128">
    <property type="entry name" value="Rev_trsase/Diguanyl_cyclase"/>
</dbReference>
<accession>A0AAD9E403</accession>
<evidence type="ECO:0000313" key="2">
    <source>
        <dbReference type="EMBL" id="KAK1803584.1"/>
    </source>
</evidence>
<keyword evidence="3" id="KW-1185">Reference proteome</keyword>
<evidence type="ECO:0000313" key="3">
    <source>
        <dbReference type="Proteomes" id="UP001239994"/>
    </source>
</evidence>
<dbReference type="AlphaFoldDB" id="A0AAD9E403"/>
<dbReference type="EMBL" id="JAROKS010000005">
    <property type="protein sequence ID" value="KAK1803584.1"/>
    <property type="molecule type" value="Genomic_DNA"/>
</dbReference>
<dbReference type="InterPro" id="IPR056924">
    <property type="entry name" value="SH3_Tf2-1"/>
</dbReference>
<dbReference type="Gene3D" id="3.30.70.270">
    <property type="match status" value="1"/>
</dbReference>
<sequence length="200" mass="22951">MDPAKVQAVENWPRPTSVRLVQRFLGFTHFYHRAPIMGGVCPQYPVARLLRHTPFECQYRYAPPMFPDQEADVGVRSAEQTVRRCRFTWRKASRALLSADAAQKHYTDKRWQPAQTYRPGQRVWLSAKDLPLHGNPHKPARRYIGPFKVFHRINPISYRLALPLSLRVHPTFHMSRLRPMLCSVGPSEGPVFGGLGGIQA</sequence>
<dbReference type="InterPro" id="IPR043502">
    <property type="entry name" value="DNA/RNA_pol_sf"/>
</dbReference>
<gene>
    <name evidence="2" type="ORF">P4O66_021000</name>
</gene>
<proteinExistence type="predicted"/>
<evidence type="ECO:0000259" key="1">
    <source>
        <dbReference type="Pfam" id="PF24626"/>
    </source>
</evidence>
<dbReference type="Pfam" id="PF24626">
    <property type="entry name" value="SH3_Tf2-1"/>
    <property type="match status" value="1"/>
</dbReference>
<comment type="caution">
    <text evidence="2">The sequence shown here is derived from an EMBL/GenBank/DDBJ whole genome shotgun (WGS) entry which is preliminary data.</text>
</comment>
<reference evidence="2" key="1">
    <citation type="submission" date="2023-03" db="EMBL/GenBank/DDBJ databases">
        <title>Electrophorus voltai genome.</title>
        <authorList>
            <person name="Bian C."/>
        </authorList>
    </citation>
    <scope>NUCLEOTIDE SEQUENCE</scope>
    <source>
        <strain evidence="2">CB-2022</strain>
        <tissue evidence="2">Muscle</tissue>
    </source>
</reference>
<name>A0AAD9E403_9TELE</name>
<protein>
    <recommendedName>
        <fullName evidence="1">Tf2-1-like SH3-like domain-containing protein</fullName>
    </recommendedName>
</protein>
<dbReference type="SUPFAM" id="SSF56672">
    <property type="entry name" value="DNA/RNA polymerases"/>
    <property type="match status" value="1"/>
</dbReference>
<organism evidence="2 3">
    <name type="scientific">Electrophorus voltai</name>
    <dbReference type="NCBI Taxonomy" id="2609070"/>
    <lineage>
        <taxon>Eukaryota</taxon>
        <taxon>Metazoa</taxon>
        <taxon>Chordata</taxon>
        <taxon>Craniata</taxon>
        <taxon>Vertebrata</taxon>
        <taxon>Euteleostomi</taxon>
        <taxon>Actinopterygii</taxon>
        <taxon>Neopterygii</taxon>
        <taxon>Teleostei</taxon>
        <taxon>Ostariophysi</taxon>
        <taxon>Gymnotiformes</taxon>
        <taxon>Gymnotoidei</taxon>
        <taxon>Gymnotidae</taxon>
        <taxon>Electrophorus</taxon>
    </lineage>
</organism>
<feature type="domain" description="Tf2-1-like SH3-like" evidence="1">
    <location>
        <begin position="120"/>
        <end position="180"/>
    </location>
</feature>
<dbReference type="Proteomes" id="UP001239994">
    <property type="component" value="Unassembled WGS sequence"/>
</dbReference>